<keyword evidence="3 6" id="KW-0812">Transmembrane</keyword>
<evidence type="ECO:0000256" key="6">
    <source>
        <dbReference type="SAM" id="Phobius"/>
    </source>
</evidence>
<accession>A0A518AJH5</accession>
<keyword evidence="5 6" id="KW-0472">Membrane</keyword>
<dbReference type="Pfam" id="PF03706">
    <property type="entry name" value="LPG_synthase_TM"/>
    <property type="match status" value="1"/>
</dbReference>
<feature type="transmembrane region" description="Helical" evidence="6">
    <location>
        <begin position="48"/>
        <end position="69"/>
    </location>
</feature>
<feature type="transmembrane region" description="Helical" evidence="6">
    <location>
        <begin position="164"/>
        <end position="183"/>
    </location>
</feature>
<evidence type="ECO:0000313" key="7">
    <source>
        <dbReference type="EMBL" id="QDU54889.1"/>
    </source>
</evidence>
<evidence type="ECO:0000256" key="4">
    <source>
        <dbReference type="ARBA" id="ARBA00022989"/>
    </source>
</evidence>
<dbReference type="Proteomes" id="UP000315750">
    <property type="component" value="Chromosome"/>
</dbReference>
<evidence type="ECO:0000256" key="1">
    <source>
        <dbReference type="ARBA" id="ARBA00004651"/>
    </source>
</evidence>
<feature type="transmembrane region" description="Helical" evidence="6">
    <location>
        <begin position="302"/>
        <end position="321"/>
    </location>
</feature>
<keyword evidence="2" id="KW-1003">Cell membrane</keyword>
<dbReference type="KEGG" id="amuc:Pan181_10730"/>
<gene>
    <name evidence="7" type="ORF">Pan181_10730</name>
</gene>
<evidence type="ECO:0000256" key="2">
    <source>
        <dbReference type="ARBA" id="ARBA00022475"/>
    </source>
</evidence>
<name>A0A518AJH5_9BACT</name>
<dbReference type="RefSeq" id="WP_145245819.1">
    <property type="nucleotide sequence ID" value="NZ_CP036278.1"/>
</dbReference>
<dbReference type="PANTHER" id="PTHR40277:SF1">
    <property type="entry name" value="BLL5419 PROTEIN"/>
    <property type="match status" value="1"/>
</dbReference>
<feature type="transmembrane region" description="Helical" evidence="6">
    <location>
        <begin position="131"/>
        <end position="152"/>
    </location>
</feature>
<keyword evidence="8" id="KW-1185">Reference proteome</keyword>
<dbReference type="InterPro" id="IPR022791">
    <property type="entry name" value="L-PG_synthase/AglD"/>
</dbReference>
<evidence type="ECO:0000313" key="8">
    <source>
        <dbReference type="Proteomes" id="UP000315750"/>
    </source>
</evidence>
<dbReference type="GO" id="GO:0005886">
    <property type="term" value="C:plasma membrane"/>
    <property type="evidence" value="ECO:0007669"/>
    <property type="project" value="UniProtKB-SubCell"/>
</dbReference>
<comment type="subcellular location">
    <subcellularLocation>
        <location evidence="1">Cell membrane</location>
        <topology evidence="1">Multi-pass membrane protein</topology>
    </subcellularLocation>
</comment>
<dbReference type="PANTHER" id="PTHR40277">
    <property type="entry name" value="BLL5419 PROTEIN"/>
    <property type="match status" value="1"/>
</dbReference>
<keyword evidence="4 6" id="KW-1133">Transmembrane helix</keyword>
<sequence>MLSSSTSRRLRSLAKLLLGLAIVAYLLYQASSGENFDHILHEPKQWPMLVAALLCVTVAVGMGFVRWYLLVKAVELPFTLADAMRLGSLGFALNFVGPGGVGGDLFKGVVLAREHAKRKTEAVATVIADRVLGLTGLLAVTAAATLFTGVLWNTEAPTVMRTVGGFAVAAFASLVVVGSLLMVHGPIGKTTARLLGKLPLVGGVVGSLFVSCQVISRRPIYLVPAFLLSIALHLLLVLAFHCVALGLPLEHPSLATHMCIVPLAESTSVLPIPGGLGTTEAALNALYYGLGLDGDAGTLVAFGQRLAMFTVGIFAIGYYLTQRKEVATALHEAEDQLDHAEEPLAQGADIG</sequence>
<protein>
    <submittedName>
        <fullName evidence="7">Uncharacterized protein</fullName>
    </submittedName>
</protein>
<dbReference type="EMBL" id="CP036278">
    <property type="protein sequence ID" value="QDU54889.1"/>
    <property type="molecule type" value="Genomic_DNA"/>
</dbReference>
<dbReference type="AlphaFoldDB" id="A0A518AJH5"/>
<evidence type="ECO:0000256" key="3">
    <source>
        <dbReference type="ARBA" id="ARBA00022692"/>
    </source>
</evidence>
<proteinExistence type="predicted"/>
<reference evidence="7 8" key="1">
    <citation type="submission" date="2019-02" db="EMBL/GenBank/DDBJ databases">
        <title>Deep-cultivation of Planctomycetes and their phenomic and genomic characterization uncovers novel biology.</title>
        <authorList>
            <person name="Wiegand S."/>
            <person name="Jogler M."/>
            <person name="Boedeker C."/>
            <person name="Pinto D."/>
            <person name="Vollmers J."/>
            <person name="Rivas-Marin E."/>
            <person name="Kohn T."/>
            <person name="Peeters S.H."/>
            <person name="Heuer A."/>
            <person name="Rast P."/>
            <person name="Oberbeckmann S."/>
            <person name="Bunk B."/>
            <person name="Jeske O."/>
            <person name="Meyerdierks A."/>
            <person name="Storesund J.E."/>
            <person name="Kallscheuer N."/>
            <person name="Luecker S."/>
            <person name="Lage O.M."/>
            <person name="Pohl T."/>
            <person name="Merkel B.J."/>
            <person name="Hornburger P."/>
            <person name="Mueller R.-W."/>
            <person name="Bruemmer F."/>
            <person name="Labrenz M."/>
            <person name="Spormann A.M."/>
            <person name="Op den Camp H."/>
            <person name="Overmann J."/>
            <person name="Amann R."/>
            <person name="Jetten M.S.M."/>
            <person name="Mascher T."/>
            <person name="Medema M.H."/>
            <person name="Devos D.P."/>
            <person name="Kaster A.-K."/>
            <person name="Ovreas L."/>
            <person name="Rohde M."/>
            <person name="Galperin M.Y."/>
            <person name="Jogler C."/>
        </authorList>
    </citation>
    <scope>NUCLEOTIDE SEQUENCE [LARGE SCALE GENOMIC DNA]</scope>
    <source>
        <strain evidence="7 8">Pan181</strain>
    </source>
</reference>
<feature type="transmembrane region" description="Helical" evidence="6">
    <location>
        <begin position="222"/>
        <end position="247"/>
    </location>
</feature>
<organism evidence="7 8">
    <name type="scientific">Aeoliella mucimassa</name>
    <dbReference type="NCBI Taxonomy" id="2527972"/>
    <lineage>
        <taxon>Bacteria</taxon>
        <taxon>Pseudomonadati</taxon>
        <taxon>Planctomycetota</taxon>
        <taxon>Planctomycetia</taxon>
        <taxon>Pirellulales</taxon>
        <taxon>Lacipirellulaceae</taxon>
        <taxon>Aeoliella</taxon>
    </lineage>
</organism>
<feature type="transmembrane region" description="Helical" evidence="6">
    <location>
        <begin position="195"/>
        <end position="216"/>
    </location>
</feature>
<evidence type="ECO:0000256" key="5">
    <source>
        <dbReference type="ARBA" id="ARBA00023136"/>
    </source>
</evidence>
<dbReference type="OrthoDB" id="279916at2"/>